<dbReference type="GO" id="GO:0005858">
    <property type="term" value="C:axonemal dynein complex"/>
    <property type="evidence" value="ECO:0007669"/>
    <property type="project" value="TreeGrafter"/>
</dbReference>
<dbReference type="PANTHER" id="PTHR46532:SF4">
    <property type="entry name" value="AAA+ ATPASE DOMAIN-CONTAINING PROTEIN"/>
    <property type="match status" value="1"/>
</dbReference>
<accession>A0A5J4NVJ6</accession>
<dbReference type="AlphaFoldDB" id="A0A5J4NVJ6"/>
<protein>
    <submittedName>
        <fullName evidence="2">Dynein heavy chain, axonemal</fullName>
    </submittedName>
</protein>
<dbReference type="EMBL" id="QNGE01000679">
    <property type="protein sequence ID" value="KAA3679636.1"/>
    <property type="molecule type" value="Genomic_DNA"/>
</dbReference>
<evidence type="ECO:0000256" key="1">
    <source>
        <dbReference type="ARBA" id="ARBA00008887"/>
    </source>
</evidence>
<dbReference type="InterPro" id="IPR026983">
    <property type="entry name" value="DHC"/>
</dbReference>
<dbReference type="Proteomes" id="UP000324629">
    <property type="component" value="Unassembled WGS sequence"/>
</dbReference>
<gene>
    <name evidence="2" type="ORF">DEA37_0012041</name>
</gene>
<dbReference type="GO" id="GO:0007018">
    <property type="term" value="P:microtubule-based movement"/>
    <property type="evidence" value="ECO:0007669"/>
    <property type="project" value="InterPro"/>
</dbReference>
<evidence type="ECO:0000313" key="3">
    <source>
        <dbReference type="Proteomes" id="UP000324629"/>
    </source>
</evidence>
<evidence type="ECO:0000313" key="2">
    <source>
        <dbReference type="EMBL" id="KAA3679636.1"/>
    </source>
</evidence>
<sequence length="368" mass="43154">MESDISEQPVNCYREVHSDREVYRLRTFLVTSMLQMKKILFSPDGTIYEVDSLTAYLDRYESLWKKDLEVEVVEFLSASPTMHDFQIKFEELDTISRGLDEEPNYYVVGAVYISTEDFKNVIRNNLAQLKQTYVKAFIERYINQVENIGNLLEEWDRNLQRTINNLDEIAFIMDTLRVIREKEIDTDRELIQCEEANALLSKFDLPYPKDIGDRVESVRCAFLRIKERVFLTTDHILSIQGGYKDCLLKSVHELKESTKVFEGDYDEKGPMVPGLPPQEALDKQIQFKNRYDNLIRKINTALKGELLFGLPPSDHSRVQQIGRELDLLQRLYGLYNEVNRTVASYYEIVWQEVDIEKIGVDLQEFQNK</sequence>
<comment type="similarity">
    <text evidence="1">Belongs to the dynein heavy chain family.</text>
</comment>
<dbReference type="PANTHER" id="PTHR46532">
    <property type="entry name" value="MALE FERTILITY FACTOR KL5"/>
    <property type="match status" value="1"/>
</dbReference>
<reference evidence="2 3" key="1">
    <citation type="journal article" date="2019" name="Gigascience">
        <title>Whole-genome sequence of the oriental lung fluke Paragonimus westermani.</title>
        <authorList>
            <person name="Oey H."/>
            <person name="Zakrzewski M."/>
            <person name="Narain K."/>
            <person name="Devi K.R."/>
            <person name="Agatsuma T."/>
            <person name="Nawaratna S."/>
            <person name="Gobert G.N."/>
            <person name="Jones M.K."/>
            <person name="Ragan M.A."/>
            <person name="McManus D.P."/>
            <person name="Krause L."/>
        </authorList>
    </citation>
    <scope>NUCLEOTIDE SEQUENCE [LARGE SCALE GENOMIC DNA]</scope>
    <source>
        <strain evidence="2 3">IND2009</strain>
    </source>
</reference>
<dbReference type="GO" id="GO:0045505">
    <property type="term" value="F:dynein intermediate chain binding"/>
    <property type="evidence" value="ECO:0007669"/>
    <property type="project" value="InterPro"/>
</dbReference>
<dbReference type="GO" id="GO:0051959">
    <property type="term" value="F:dynein light intermediate chain binding"/>
    <property type="evidence" value="ECO:0007669"/>
    <property type="project" value="InterPro"/>
</dbReference>
<comment type="caution">
    <text evidence="2">The sequence shown here is derived from an EMBL/GenBank/DDBJ whole genome shotgun (WGS) entry which is preliminary data.</text>
</comment>
<proteinExistence type="inferred from homology"/>
<organism evidence="2 3">
    <name type="scientific">Paragonimus westermani</name>
    <dbReference type="NCBI Taxonomy" id="34504"/>
    <lineage>
        <taxon>Eukaryota</taxon>
        <taxon>Metazoa</taxon>
        <taxon>Spiralia</taxon>
        <taxon>Lophotrochozoa</taxon>
        <taxon>Platyhelminthes</taxon>
        <taxon>Trematoda</taxon>
        <taxon>Digenea</taxon>
        <taxon>Plagiorchiida</taxon>
        <taxon>Troglotremata</taxon>
        <taxon>Troglotrematidae</taxon>
        <taxon>Paragonimus</taxon>
    </lineage>
</organism>
<keyword evidence="3" id="KW-1185">Reference proteome</keyword>
<name>A0A5J4NVJ6_9TREM</name>